<feature type="transmembrane region" description="Helical" evidence="7">
    <location>
        <begin position="117"/>
        <end position="142"/>
    </location>
</feature>
<gene>
    <name evidence="8" type="ORF">ET996_10915</name>
</gene>
<feature type="compositionally biased region" description="Basic and acidic residues" evidence="6">
    <location>
        <begin position="375"/>
        <end position="388"/>
    </location>
</feature>
<name>A0A4V2JT05_PROTD</name>
<evidence type="ECO:0000256" key="5">
    <source>
        <dbReference type="ARBA" id="ARBA00023136"/>
    </source>
</evidence>
<feature type="region of interest" description="Disordered" evidence="6">
    <location>
        <begin position="1"/>
        <end position="37"/>
    </location>
</feature>
<feature type="transmembrane region" description="Helical" evidence="7">
    <location>
        <begin position="64"/>
        <end position="86"/>
    </location>
</feature>
<evidence type="ECO:0000256" key="2">
    <source>
        <dbReference type="ARBA" id="ARBA00022475"/>
    </source>
</evidence>
<dbReference type="GO" id="GO:0005886">
    <property type="term" value="C:plasma membrane"/>
    <property type="evidence" value="ECO:0007669"/>
    <property type="project" value="UniProtKB-SubCell"/>
</dbReference>
<accession>A0A4V2JT05</accession>
<evidence type="ECO:0000256" key="6">
    <source>
        <dbReference type="SAM" id="MobiDB-lite"/>
    </source>
</evidence>
<dbReference type="InterPro" id="IPR017039">
    <property type="entry name" value="Virul_fac_BrkB"/>
</dbReference>
<evidence type="ECO:0000256" key="3">
    <source>
        <dbReference type="ARBA" id="ARBA00022692"/>
    </source>
</evidence>
<dbReference type="OrthoDB" id="9781030at2"/>
<comment type="subcellular location">
    <subcellularLocation>
        <location evidence="1">Cell membrane</location>
        <topology evidence="1">Multi-pass membrane protein</topology>
    </subcellularLocation>
</comment>
<dbReference type="RefSeq" id="WP_131172594.1">
    <property type="nucleotide sequence ID" value="NZ_FXTL01000014.1"/>
</dbReference>
<feature type="transmembrane region" description="Helical" evidence="7">
    <location>
        <begin position="93"/>
        <end position="111"/>
    </location>
</feature>
<evidence type="ECO:0000256" key="1">
    <source>
        <dbReference type="ARBA" id="ARBA00004651"/>
    </source>
</evidence>
<keyword evidence="9" id="KW-1185">Reference proteome</keyword>
<feature type="transmembrane region" description="Helical" evidence="7">
    <location>
        <begin position="247"/>
        <end position="270"/>
    </location>
</feature>
<keyword evidence="5 7" id="KW-0472">Membrane</keyword>
<keyword evidence="3 7" id="KW-0812">Transmembrane</keyword>
<dbReference type="EMBL" id="SDMR01000014">
    <property type="protein sequence ID" value="TBT94351.1"/>
    <property type="molecule type" value="Genomic_DNA"/>
</dbReference>
<keyword evidence="4 7" id="KW-1133">Transmembrane helix</keyword>
<keyword evidence="2" id="KW-1003">Cell membrane</keyword>
<feature type="compositionally biased region" description="Basic and acidic residues" evidence="6">
    <location>
        <begin position="18"/>
        <end position="37"/>
    </location>
</feature>
<feature type="transmembrane region" description="Helical" evidence="7">
    <location>
        <begin position="173"/>
        <end position="196"/>
    </location>
</feature>
<comment type="caution">
    <text evidence="8">The sequence shown here is derived from an EMBL/GenBank/DDBJ whole genome shotgun (WGS) entry which is preliminary data.</text>
</comment>
<dbReference type="PANTHER" id="PTHR30213">
    <property type="entry name" value="INNER MEMBRANE PROTEIN YHJD"/>
    <property type="match status" value="1"/>
</dbReference>
<organism evidence="8 9">
    <name type="scientific">Propioniciclava tarda</name>
    <dbReference type="NCBI Taxonomy" id="433330"/>
    <lineage>
        <taxon>Bacteria</taxon>
        <taxon>Bacillati</taxon>
        <taxon>Actinomycetota</taxon>
        <taxon>Actinomycetes</taxon>
        <taxon>Propionibacteriales</taxon>
        <taxon>Propionibacteriaceae</taxon>
        <taxon>Propioniciclava</taxon>
    </lineage>
</organism>
<reference evidence="8 9" key="1">
    <citation type="submission" date="2019-01" db="EMBL/GenBank/DDBJ databases">
        <title>Lactibacter flavus gen. nov., sp. nov., a novel bacterium of the family Propionibacteriaceae isolated from raw milk and dairy products.</title>
        <authorList>
            <person name="Huptas C."/>
            <person name="Wenning M."/>
            <person name="Breitenwieser F."/>
            <person name="Doll E."/>
            <person name="Von Neubeck M."/>
            <person name="Busse H.-J."/>
            <person name="Scherer S."/>
        </authorList>
    </citation>
    <scope>NUCLEOTIDE SEQUENCE [LARGE SCALE GENOMIC DNA]</scope>
    <source>
        <strain evidence="8 9">DSM 22130</strain>
    </source>
</reference>
<feature type="region of interest" description="Disordered" evidence="6">
    <location>
        <begin position="357"/>
        <end position="440"/>
    </location>
</feature>
<dbReference type="AlphaFoldDB" id="A0A4V2JT05"/>
<feature type="transmembrane region" description="Helical" evidence="7">
    <location>
        <begin position="282"/>
        <end position="304"/>
    </location>
</feature>
<dbReference type="Proteomes" id="UP000291933">
    <property type="component" value="Unassembled WGS sequence"/>
</dbReference>
<dbReference type="Pfam" id="PF03631">
    <property type="entry name" value="Virul_fac_BrkB"/>
    <property type="match status" value="1"/>
</dbReference>
<evidence type="ECO:0000313" key="9">
    <source>
        <dbReference type="Proteomes" id="UP000291933"/>
    </source>
</evidence>
<sequence>MPDQDKPASGAVSSAAEMKGRPHPDDPRKPDSPTDLKPIDWTFTFTSTAREFGEDGLTDLAAALTYYAVLSLFPALIALVSILSIVGQGGSAITDLIATMSTMGVLPASAVDSLQPVIAAISSAPAPGLGLLIGLLGAVWSASNYVKAFGRAMNTIYEVQEGRPGIKLNLQMYALTAVLLALIALVIVGIGISGPVTAAIADTLRLPEWFKSGFDYLKLPVLAAAIVLGLALLYHYTPNVRQPKLRWISVGAVVAIVIAGLASAGFAFYIGSFGAASYDRTYGALAGVIIFLFWLWIMNVALLFGGELDAELERARQLRAGMKAEEQIQLPPRDTKQAEKAEAAARIQIEQARHIRLSSGRSDEADADGEGAEGGQERDRRERKRTAAEEEAVLAKWVGRAASDARRARTPALSGRRPAPRTGVSGWLDGLVRRRKADRA</sequence>
<proteinExistence type="predicted"/>
<dbReference type="NCBIfam" id="TIGR00765">
    <property type="entry name" value="yihY_not_rbn"/>
    <property type="match status" value="1"/>
</dbReference>
<evidence type="ECO:0000313" key="8">
    <source>
        <dbReference type="EMBL" id="TBT94351.1"/>
    </source>
</evidence>
<evidence type="ECO:0000256" key="4">
    <source>
        <dbReference type="ARBA" id="ARBA00022989"/>
    </source>
</evidence>
<feature type="transmembrane region" description="Helical" evidence="7">
    <location>
        <begin position="216"/>
        <end position="235"/>
    </location>
</feature>
<dbReference type="PANTHER" id="PTHR30213:SF0">
    <property type="entry name" value="UPF0761 MEMBRANE PROTEIN YIHY"/>
    <property type="match status" value="1"/>
</dbReference>
<protein>
    <submittedName>
        <fullName evidence="8">YihY/virulence factor BrkB family protein</fullName>
    </submittedName>
</protein>
<evidence type="ECO:0000256" key="7">
    <source>
        <dbReference type="SAM" id="Phobius"/>
    </source>
</evidence>